<proteinExistence type="predicted"/>
<evidence type="ECO:0000313" key="1">
    <source>
        <dbReference type="EMBL" id="CAM9465302.1"/>
    </source>
</evidence>
<dbReference type="EMBL" id="OX596095">
    <property type="protein sequence ID" value="CAM9465302.1"/>
    <property type="molecule type" value="Genomic_DNA"/>
</dbReference>
<accession>A0AC59Y7U6</accession>
<gene>
    <name evidence="1" type="ORF">MRATA1EN22A_LOCUS2885</name>
</gene>
<protein>
    <submittedName>
        <fullName evidence="1">Uncharacterized protein</fullName>
    </submittedName>
</protein>
<sequence>MPHLNMVCSAFMLNLHCQLHQTVQQAWFKVIRIKQIKSWLLHCLLLVVLITISGVSLTVESMLNTYLHFPHVAYLLGAGRSRAAAPPHADKCQLPAGQRSPGV</sequence>
<dbReference type="Proteomes" id="UP001162501">
    <property type="component" value="Chromosome 11"/>
</dbReference>
<organism evidence="1 2">
    <name type="scientific">Rangifer tarandus platyrhynchus</name>
    <name type="common">Svalbard reindeer</name>
    <dbReference type="NCBI Taxonomy" id="3082113"/>
    <lineage>
        <taxon>Eukaryota</taxon>
        <taxon>Metazoa</taxon>
        <taxon>Chordata</taxon>
        <taxon>Craniata</taxon>
        <taxon>Vertebrata</taxon>
        <taxon>Euteleostomi</taxon>
        <taxon>Mammalia</taxon>
        <taxon>Eutheria</taxon>
        <taxon>Laurasiatheria</taxon>
        <taxon>Artiodactyla</taxon>
        <taxon>Ruminantia</taxon>
        <taxon>Pecora</taxon>
        <taxon>Cervidae</taxon>
        <taxon>Odocoileinae</taxon>
        <taxon>Rangifer</taxon>
    </lineage>
</organism>
<name>A0AC59Y7U6_RANTA</name>
<evidence type="ECO:0000313" key="2">
    <source>
        <dbReference type="Proteomes" id="UP001162501"/>
    </source>
</evidence>
<reference evidence="1" key="1">
    <citation type="submission" date="2023-05" db="EMBL/GenBank/DDBJ databases">
        <authorList>
            <consortium name="ELIXIR-Norway"/>
        </authorList>
    </citation>
    <scope>NUCLEOTIDE SEQUENCE</scope>
</reference>
<reference evidence="1" key="2">
    <citation type="submission" date="2025-03" db="EMBL/GenBank/DDBJ databases">
        <authorList>
            <consortium name="ELIXIR-Norway"/>
            <consortium name="Elixir Norway"/>
        </authorList>
    </citation>
    <scope>NUCLEOTIDE SEQUENCE</scope>
</reference>